<reference evidence="4 5" key="1">
    <citation type="submission" date="2018-11" db="EMBL/GenBank/DDBJ databases">
        <authorList>
            <person name="Na S.W."/>
            <person name="Baik M."/>
        </authorList>
    </citation>
    <scope>NUCLEOTIDE SEQUENCE [LARGE SCALE GENOMIC DNA]</scope>
    <source>
        <strain evidence="4 5">E39</strain>
    </source>
</reference>
<keyword evidence="5" id="KW-1185">Reference proteome</keyword>
<keyword evidence="2" id="KW-0732">Signal</keyword>
<evidence type="ECO:0000313" key="5">
    <source>
        <dbReference type="Proteomes" id="UP000249375"/>
    </source>
</evidence>
<organism evidence="4 5">
    <name type="scientific">Pseudoprevotella muciniphila</name>
    <dbReference type="NCBI Taxonomy" id="2133944"/>
    <lineage>
        <taxon>Bacteria</taxon>
        <taxon>Pseudomonadati</taxon>
        <taxon>Bacteroidota</taxon>
        <taxon>Bacteroidia</taxon>
        <taxon>Bacteroidales</taxon>
        <taxon>Prevotellaceae</taxon>
        <taxon>Pseudoprevotella</taxon>
    </lineage>
</organism>
<protein>
    <submittedName>
        <fullName evidence="4">DUF255 domain-containing protein</fullName>
    </submittedName>
</protein>
<proteinExistence type="predicted"/>
<evidence type="ECO:0000313" key="4">
    <source>
        <dbReference type="EMBL" id="QFQ12594.1"/>
    </source>
</evidence>
<dbReference type="InterPro" id="IPR012336">
    <property type="entry name" value="Thioredoxin-like_fold"/>
</dbReference>
<feature type="signal peptide" evidence="2">
    <location>
        <begin position="1"/>
        <end position="24"/>
    </location>
</feature>
<dbReference type="Proteomes" id="UP000249375">
    <property type="component" value="Chromosome"/>
</dbReference>
<dbReference type="OrthoDB" id="1099736at2"/>
<gene>
    <name evidence="4" type="ORF">C7Y71_005960</name>
</gene>
<dbReference type="GO" id="GO:0045454">
    <property type="term" value="P:cell redox homeostasis"/>
    <property type="evidence" value="ECO:0007669"/>
    <property type="project" value="TreeGrafter"/>
</dbReference>
<dbReference type="GO" id="GO:0015035">
    <property type="term" value="F:protein-disulfide reductase activity"/>
    <property type="evidence" value="ECO:0007669"/>
    <property type="project" value="TreeGrafter"/>
</dbReference>
<accession>A0A5P8E6N1</accession>
<feature type="domain" description="Thioredoxin" evidence="3">
    <location>
        <begin position="327"/>
        <end position="498"/>
    </location>
</feature>
<dbReference type="RefSeq" id="WP_151908888.1">
    <property type="nucleotide sequence ID" value="NZ_CP033459.1"/>
</dbReference>
<dbReference type="Pfam" id="PF13098">
    <property type="entry name" value="Thioredoxin_2"/>
    <property type="match status" value="1"/>
</dbReference>
<dbReference type="Gene3D" id="3.40.30.10">
    <property type="entry name" value="Glutaredoxin"/>
    <property type="match status" value="2"/>
</dbReference>
<dbReference type="AlphaFoldDB" id="A0A5P8E6N1"/>
<sequence>MKRLLTLVFALLAALGIAVPEASAQQGPSTYEWAEPYRKEVKMNYVYSLEDALKLAKKSKKPIFVNCFEDWAVPCHLANHYFFSNEELCKWMDENFVCLWLNTRASENFPFREKYKVSAMSCYIVLDRFGEVIQMYRGFNNLPTDSAKMPEAFMNNMKLALNEETSLRGTAKKYNAGDHSKEMTFKYLKAIEAAGEDSLINVMRPVYFEMLTPEEYALEENWTTVRHYARDINSPVFKYITENREAFDKNIGQKRVDDVLASGFVSELMPYVMGEKAYDSKHVLDIYLAMNKADIADDNDCFVIYDIVKTHGEHKYAETIESLKKLDLRNKPIIDMSLKFPDQTPEETKMLTEYFKARQMEYGSERSSYFRAYRDMVENLNRVGGIKFETGTLETVLAKAKAEGKMVFVDCYTTWCGPCKMLAKQTFTDATVGDYYNERFVSIQIDMERGEGPELAKRFGVAAYPTLVYLNSDGTVIAKQEGFRRPAEFLAATKKALEEAGK</sequence>
<dbReference type="Pfam" id="PF13899">
    <property type="entry name" value="Thioredoxin_7"/>
    <property type="match status" value="1"/>
</dbReference>
<dbReference type="InterPro" id="IPR013766">
    <property type="entry name" value="Thioredoxin_domain"/>
</dbReference>
<dbReference type="SUPFAM" id="SSF52833">
    <property type="entry name" value="Thioredoxin-like"/>
    <property type="match status" value="2"/>
</dbReference>
<dbReference type="KEGG" id="alq:C7Y71_005960"/>
<dbReference type="PANTHER" id="PTHR32234">
    <property type="entry name" value="THIOL:DISULFIDE INTERCHANGE PROTEIN DSBD"/>
    <property type="match status" value="1"/>
</dbReference>
<dbReference type="PANTHER" id="PTHR32234:SF0">
    <property type="entry name" value="THIOL:DISULFIDE INTERCHANGE PROTEIN DSBD"/>
    <property type="match status" value="1"/>
</dbReference>
<name>A0A5P8E6N1_9BACT</name>
<evidence type="ECO:0000256" key="1">
    <source>
        <dbReference type="ARBA" id="ARBA00023284"/>
    </source>
</evidence>
<dbReference type="InterPro" id="IPR017937">
    <property type="entry name" value="Thioredoxin_CS"/>
</dbReference>
<dbReference type="EMBL" id="CP033459">
    <property type="protein sequence ID" value="QFQ12594.1"/>
    <property type="molecule type" value="Genomic_DNA"/>
</dbReference>
<dbReference type="PROSITE" id="PS00194">
    <property type="entry name" value="THIOREDOXIN_1"/>
    <property type="match status" value="1"/>
</dbReference>
<feature type="chain" id="PRO_5024398685" evidence="2">
    <location>
        <begin position="25"/>
        <end position="502"/>
    </location>
</feature>
<evidence type="ECO:0000256" key="2">
    <source>
        <dbReference type="SAM" id="SignalP"/>
    </source>
</evidence>
<keyword evidence="1" id="KW-0676">Redox-active center</keyword>
<dbReference type="InterPro" id="IPR036249">
    <property type="entry name" value="Thioredoxin-like_sf"/>
</dbReference>
<dbReference type="PROSITE" id="PS51352">
    <property type="entry name" value="THIOREDOXIN_2"/>
    <property type="match status" value="1"/>
</dbReference>
<evidence type="ECO:0000259" key="3">
    <source>
        <dbReference type="PROSITE" id="PS51352"/>
    </source>
</evidence>